<dbReference type="SUPFAM" id="SSF56300">
    <property type="entry name" value="Metallo-dependent phosphatases"/>
    <property type="match status" value="1"/>
</dbReference>
<dbReference type="GO" id="GO:0016787">
    <property type="term" value="F:hydrolase activity"/>
    <property type="evidence" value="ECO:0007669"/>
    <property type="project" value="InterPro"/>
</dbReference>
<keyword evidence="4 5" id="KW-0472">Membrane</keyword>
<keyword evidence="3 5" id="KW-1133">Transmembrane helix</keyword>
<gene>
    <name evidence="7" type="ORF">BDQ12DRAFT_641844</name>
</gene>
<dbReference type="PANTHER" id="PTHR13315">
    <property type="entry name" value="METALLO PHOSPHOESTERASE RELATED"/>
    <property type="match status" value="1"/>
</dbReference>
<feature type="transmembrane region" description="Helical" evidence="5">
    <location>
        <begin position="373"/>
        <end position="393"/>
    </location>
</feature>
<name>A0A5C3MHF6_9AGAR</name>
<dbReference type="GO" id="GO:0006506">
    <property type="term" value="P:GPI anchor biosynthetic process"/>
    <property type="evidence" value="ECO:0007669"/>
    <property type="project" value="InterPro"/>
</dbReference>
<organism evidence="7 8">
    <name type="scientific">Crucibulum laeve</name>
    <dbReference type="NCBI Taxonomy" id="68775"/>
    <lineage>
        <taxon>Eukaryota</taxon>
        <taxon>Fungi</taxon>
        <taxon>Dikarya</taxon>
        <taxon>Basidiomycota</taxon>
        <taxon>Agaricomycotina</taxon>
        <taxon>Agaricomycetes</taxon>
        <taxon>Agaricomycetidae</taxon>
        <taxon>Agaricales</taxon>
        <taxon>Agaricineae</taxon>
        <taxon>Nidulariaceae</taxon>
        <taxon>Crucibulum</taxon>
    </lineage>
</organism>
<reference evidence="7 8" key="1">
    <citation type="journal article" date="2019" name="Nat. Ecol. Evol.">
        <title>Megaphylogeny resolves global patterns of mushroom evolution.</title>
        <authorList>
            <person name="Varga T."/>
            <person name="Krizsan K."/>
            <person name="Foldi C."/>
            <person name="Dima B."/>
            <person name="Sanchez-Garcia M."/>
            <person name="Sanchez-Ramirez S."/>
            <person name="Szollosi G.J."/>
            <person name="Szarkandi J.G."/>
            <person name="Papp V."/>
            <person name="Albert L."/>
            <person name="Andreopoulos W."/>
            <person name="Angelini C."/>
            <person name="Antonin V."/>
            <person name="Barry K.W."/>
            <person name="Bougher N.L."/>
            <person name="Buchanan P."/>
            <person name="Buyck B."/>
            <person name="Bense V."/>
            <person name="Catcheside P."/>
            <person name="Chovatia M."/>
            <person name="Cooper J."/>
            <person name="Damon W."/>
            <person name="Desjardin D."/>
            <person name="Finy P."/>
            <person name="Geml J."/>
            <person name="Haridas S."/>
            <person name="Hughes K."/>
            <person name="Justo A."/>
            <person name="Karasinski D."/>
            <person name="Kautmanova I."/>
            <person name="Kiss B."/>
            <person name="Kocsube S."/>
            <person name="Kotiranta H."/>
            <person name="LaButti K.M."/>
            <person name="Lechner B.E."/>
            <person name="Liimatainen K."/>
            <person name="Lipzen A."/>
            <person name="Lukacs Z."/>
            <person name="Mihaltcheva S."/>
            <person name="Morgado L.N."/>
            <person name="Niskanen T."/>
            <person name="Noordeloos M.E."/>
            <person name="Ohm R.A."/>
            <person name="Ortiz-Santana B."/>
            <person name="Ovrebo C."/>
            <person name="Racz N."/>
            <person name="Riley R."/>
            <person name="Savchenko A."/>
            <person name="Shiryaev A."/>
            <person name="Soop K."/>
            <person name="Spirin V."/>
            <person name="Szebenyi C."/>
            <person name="Tomsovsky M."/>
            <person name="Tulloss R.E."/>
            <person name="Uehling J."/>
            <person name="Grigoriev I.V."/>
            <person name="Vagvolgyi C."/>
            <person name="Papp T."/>
            <person name="Martin F.M."/>
            <person name="Miettinen O."/>
            <person name="Hibbett D.S."/>
            <person name="Nagy L.G."/>
        </authorList>
    </citation>
    <scope>NUCLEOTIDE SEQUENCE [LARGE SCALE GENOMIC DNA]</scope>
    <source>
        <strain evidence="7 8">CBS 166.37</strain>
    </source>
</reference>
<dbReference type="GO" id="GO:0016020">
    <property type="term" value="C:membrane"/>
    <property type="evidence" value="ECO:0007669"/>
    <property type="project" value="UniProtKB-SubCell"/>
</dbReference>
<dbReference type="AlphaFoldDB" id="A0A5C3MHF6"/>
<dbReference type="InterPro" id="IPR004843">
    <property type="entry name" value="Calcineurin-like_PHP"/>
</dbReference>
<keyword evidence="8" id="KW-1185">Reference proteome</keyword>
<feature type="transmembrane region" description="Helical" evidence="5">
    <location>
        <begin position="586"/>
        <end position="607"/>
    </location>
</feature>
<dbReference type="EMBL" id="ML213590">
    <property type="protein sequence ID" value="TFK44849.1"/>
    <property type="molecule type" value="Genomic_DNA"/>
</dbReference>
<evidence type="ECO:0000313" key="8">
    <source>
        <dbReference type="Proteomes" id="UP000308652"/>
    </source>
</evidence>
<dbReference type="STRING" id="68775.A0A5C3MHF6"/>
<dbReference type="Proteomes" id="UP000308652">
    <property type="component" value="Unassembled WGS sequence"/>
</dbReference>
<evidence type="ECO:0000256" key="2">
    <source>
        <dbReference type="ARBA" id="ARBA00022692"/>
    </source>
</evidence>
<proteinExistence type="predicted"/>
<dbReference type="InterPro" id="IPR033308">
    <property type="entry name" value="PGAP5/Cdc1/Ted1"/>
</dbReference>
<dbReference type="Gene3D" id="3.60.21.10">
    <property type="match status" value="1"/>
</dbReference>
<dbReference type="OrthoDB" id="5977743at2759"/>
<dbReference type="InterPro" id="IPR029052">
    <property type="entry name" value="Metallo-depent_PP-like"/>
</dbReference>
<evidence type="ECO:0000259" key="6">
    <source>
        <dbReference type="Pfam" id="PF00149"/>
    </source>
</evidence>
<dbReference type="Pfam" id="PF00149">
    <property type="entry name" value="Metallophos"/>
    <property type="match status" value="1"/>
</dbReference>
<feature type="domain" description="Calcineurin-like phosphoesterase" evidence="6">
    <location>
        <begin position="64"/>
        <end position="259"/>
    </location>
</feature>
<evidence type="ECO:0000256" key="5">
    <source>
        <dbReference type="SAM" id="Phobius"/>
    </source>
</evidence>
<dbReference type="GO" id="GO:0005783">
    <property type="term" value="C:endoplasmic reticulum"/>
    <property type="evidence" value="ECO:0007669"/>
    <property type="project" value="TreeGrafter"/>
</dbReference>
<feature type="transmembrane region" description="Helical" evidence="5">
    <location>
        <begin position="21"/>
        <end position="41"/>
    </location>
</feature>
<evidence type="ECO:0000256" key="4">
    <source>
        <dbReference type="ARBA" id="ARBA00023136"/>
    </source>
</evidence>
<evidence type="ECO:0000256" key="3">
    <source>
        <dbReference type="ARBA" id="ARBA00022989"/>
    </source>
</evidence>
<dbReference type="PANTHER" id="PTHR13315:SF4">
    <property type="entry name" value="METALLOPHOSPHOESTERASE, ISOFORM E"/>
    <property type="match status" value="1"/>
</dbReference>
<keyword evidence="2 5" id="KW-0812">Transmembrane</keyword>
<comment type="subcellular location">
    <subcellularLocation>
        <location evidence="1">Membrane</location>
        <topology evidence="1">Multi-pass membrane protein</topology>
    </subcellularLocation>
</comment>
<accession>A0A5C3MHF6</accession>
<sequence>MRLRNPLKLKSRRGHALTTCLRLFWVVLAIIYEWGVFYWSLSSCKWPVLDGVSQYYQLPGSRARVLLVADTQVQHPALPVHGSRWTNVLGRFIFDMNLKRNWWVAARMQPNVVIFLGDMLANGRSARTERQFEEAADKFKSMFPVHFSTMVYYIPGNNDIGMGFFTPLSERVRDFYKDAFGPLNQQFRISGHDFIGLDAPGLVDEDYQRHSKMVTFQDWRPLPQGPVSFVKRVAMNESHPVILLTHIPLARPDSAHCGPLREKGTIQRGVGHGFQNTLGRLTTTFLLSTLRPLAIFSGDNRDYCEHYHIPPSPQHILSSTPIREVTVKSFSMSKHIRRPGFQLLSLIDPASTTSPHGRSFADMPCHLPDQHGIYTWIYLPFLTITFFLVFVLNTRRSYQGRGKIEHLSPDDSDLPLWSPTWSPQTPRTPVSPRHGLPVLPRVPYSSTAPTFRAVSRPSTPGSSPFFASIATVERHDDEEYSMYPSQYTVQQDDTGEEQWLPNEEDWHEARSGEQDAPHYFSRRLGSSVDHTGIAPLSSRQWTWSFVLCGRRRWITLKPPTLKSCLELGPFLSLVDPRQRAIVRSTFVDTLSVIWPAMLLWAVIAWWMH</sequence>
<evidence type="ECO:0000256" key="1">
    <source>
        <dbReference type="ARBA" id="ARBA00004141"/>
    </source>
</evidence>
<protein>
    <recommendedName>
        <fullName evidence="6">Calcineurin-like phosphoesterase domain-containing protein</fullName>
    </recommendedName>
</protein>
<evidence type="ECO:0000313" key="7">
    <source>
        <dbReference type="EMBL" id="TFK44849.1"/>
    </source>
</evidence>